<evidence type="ECO:0000313" key="3">
    <source>
        <dbReference type="EMBL" id="CAE7204704.1"/>
    </source>
</evidence>
<gene>
    <name evidence="3" type="primary">Fmn2</name>
    <name evidence="3" type="ORF">SNAT2548_LOCUS6402</name>
</gene>
<feature type="domain" description="FH2" evidence="2">
    <location>
        <begin position="1"/>
        <end position="334"/>
    </location>
</feature>
<evidence type="ECO:0000256" key="1">
    <source>
        <dbReference type="SAM" id="MobiDB-lite"/>
    </source>
</evidence>
<comment type="caution">
    <text evidence="3">The sequence shown here is derived from an EMBL/GenBank/DDBJ whole genome shotgun (WGS) entry which is preliminary data.</text>
</comment>
<dbReference type="GO" id="GO:0005856">
    <property type="term" value="C:cytoskeleton"/>
    <property type="evidence" value="ECO:0007669"/>
    <property type="project" value="TreeGrafter"/>
</dbReference>
<name>A0A812JB37_9DINO</name>
<dbReference type="PROSITE" id="PS51444">
    <property type="entry name" value="FH2"/>
    <property type="match status" value="1"/>
</dbReference>
<sequence length="1105" mass="125280">MADVDVQDRELRLLPSPADCSRALLELEDQRLALDELERLQRASPTKKELELLAEARKLQPSARLGRREEYWDQLAQIPSFAERMECWHFIRTYRERVSCQSQHLEDLSDVFESLENSEAVPALLALILATGNWMNRGTEFADAPGFDIEVLERLHSIKGADGRSLQHLLFMVFFDSLNSQAAEFVEALGPLLQNVSRRVVQDAEEAKISKAVHLTLEECDEAVSSIHEAALDIQATLRKCTEDLDPADPVKLRLHREFAAAAKLIESLVQLRNAVKSRYDRVLQWLQVSECRSADFFLLWDNFLLPGDLLAARLCDAQPATPRERTLDVEAIFCQDEAFGLAELQELWQLEELGRDLAEEGDPPFQRQLSRSPANAEDEALASPSSPAPTGFTCAGRGDVRFAPLQWRTLALDSNSQTVWSRAEGQLVPIPTLELETKFSADAIADADRKRLAREASRRNEETAQASAARWAVLAQQLPRQEDVVHILQDLDPASDRAQCTVQQLGKVLELLQHQVEVTEGPEFVFRRALGSVPDCKERLLFTLAMMTYRQKATTCMEGLEDDPTRFLNCSEALHPPSNDLRAHFDVLVSTPSVSVNVALFAMFYEDRQMNTMWFRGTKCGNPISCIRFTHLPQMKYGMPLPQIVDFIKEFTDRPVPNFQDICKRVGVSRSSSSRSLFQFLLQKEAFLGYRLMQKVRLSGVVEADGTALKLYKRRGHNNFVALWGLVERPQNQQPPRMVVYMMPVKQVAHNAVCPVESRADVLSCRGLEHLVSQETDSGKVASLLVTDGAQLYERLAKEHSLKHRYVVHSKGQFAKKQRISGRGTINVNTGLIDQRWSGIKQYIPKSLNGSSKEAKTPTFCPHLWAYLYSWWLRTHFPSAKRRRELLAQAEEDLARDDLHFLSHALQETPSQENILDSPWTKKYKRWHVAQTSGITKLQKKAAWNPHVLLSSAASSSTSGPSVPCEDRVEDSGECDDFIEDFSPEVEADSSNMNEIPPEVEEQLQQERGLIKYSVPAVADRQRRFKWGGCPRHTKWSLQVHVVRSGPSKGAILLRCSGFWKRGRDQKRLCFWNWPFPMGLYSTLPANIKEQYEDLNMALARGAR</sequence>
<dbReference type="SUPFAM" id="SSF101447">
    <property type="entry name" value="Formin homology 2 domain (FH2 domain)"/>
    <property type="match status" value="1"/>
</dbReference>
<feature type="region of interest" description="Disordered" evidence="1">
    <location>
        <begin position="953"/>
        <end position="972"/>
    </location>
</feature>
<dbReference type="GO" id="GO:0030866">
    <property type="term" value="P:cortical actin cytoskeleton organization"/>
    <property type="evidence" value="ECO:0007669"/>
    <property type="project" value="TreeGrafter"/>
</dbReference>
<dbReference type="Pfam" id="PF02181">
    <property type="entry name" value="FH2"/>
    <property type="match status" value="1"/>
</dbReference>
<protein>
    <submittedName>
        <fullName evidence="3">Fmn2 protein</fullName>
    </submittedName>
</protein>
<keyword evidence="4" id="KW-1185">Reference proteome</keyword>
<evidence type="ECO:0000259" key="2">
    <source>
        <dbReference type="PROSITE" id="PS51444"/>
    </source>
</evidence>
<dbReference type="InterPro" id="IPR042201">
    <property type="entry name" value="FH2_Formin_sf"/>
</dbReference>
<feature type="region of interest" description="Disordered" evidence="1">
    <location>
        <begin position="360"/>
        <end position="394"/>
    </location>
</feature>
<dbReference type="AlphaFoldDB" id="A0A812JB37"/>
<dbReference type="Proteomes" id="UP000604046">
    <property type="component" value="Unassembled WGS sequence"/>
</dbReference>
<dbReference type="EMBL" id="CAJNDS010000424">
    <property type="protein sequence ID" value="CAE7204704.1"/>
    <property type="molecule type" value="Genomic_DNA"/>
</dbReference>
<dbReference type="PANTHER" id="PTHR45920">
    <property type="entry name" value="FORMIN HOMOLOGY 2 DOMAIN CONTAINING, ISOFORM I"/>
    <property type="match status" value="1"/>
</dbReference>
<dbReference type="GO" id="GO:0005737">
    <property type="term" value="C:cytoplasm"/>
    <property type="evidence" value="ECO:0007669"/>
    <property type="project" value="TreeGrafter"/>
</dbReference>
<accession>A0A812JB37</accession>
<dbReference type="GO" id="GO:0051015">
    <property type="term" value="F:actin filament binding"/>
    <property type="evidence" value="ECO:0007669"/>
    <property type="project" value="TreeGrafter"/>
</dbReference>
<evidence type="ECO:0000313" key="4">
    <source>
        <dbReference type="Proteomes" id="UP000604046"/>
    </source>
</evidence>
<reference evidence="3" key="1">
    <citation type="submission" date="2021-02" db="EMBL/GenBank/DDBJ databases">
        <authorList>
            <person name="Dougan E. K."/>
            <person name="Rhodes N."/>
            <person name="Thang M."/>
            <person name="Chan C."/>
        </authorList>
    </citation>
    <scope>NUCLEOTIDE SEQUENCE</scope>
</reference>
<dbReference type="Gene3D" id="1.20.58.2220">
    <property type="entry name" value="Formin, FH2 domain"/>
    <property type="match status" value="1"/>
</dbReference>
<dbReference type="InterPro" id="IPR015425">
    <property type="entry name" value="FH2_Formin"/>
</dbReference>
<dbReference type="OrthoDB" id="449536at2759"/>
<organism evidence="3 4">
    <name type="scientific">Symbiodinium natans</name>
    <dbReference type="NCBI Taxonomy" id="878477"/>
    <lineage>
        <taxon>Eukaryota</taxon>
        <taxon>Sar</taxon>
        <taxon>Alveolata</taxon>
        <taxon>Dinophyceae</taxon>
        <taxon>Suessiales</taxon>
        <taxon>Symbiodiniaceae</taxon>
        <taxon>Symbiodinium</taxon>
    </lineage>
</organism>
<dbReference type="PANTHER" id="PTHR45920:SF7">
    <property type="entry name" value="FORMIN-G"/>
    <property type="match status" value="1"/>
</dbReference>
<proteinExistence type="predicted"/>
<feature type="compositionally biased region" description="Low complexity" evidence="1">
    <location>
        <begin position="953"/>
        <end position="965"/>
    </location>
</feature>